<evidence type="ECO:0000256" key="9">
    <source>
        <dbReference type="ARBA" id="ARBA00047837"/>
    </source>
</evidence>
<evidence type="ECO:0000313" key="12">
    <source>
        <dbReference type="EMBL" id="RFO97058.1"/>
    </source>
</evidence>
<accession>A0A3E1RCG2</accession>
<sequence length="405" mass="45104">MDTQEFDVVVVGGGPSGATAADDLARQGWSVLLLDRQGRTKPCGGAIPPRLIKDFDIPDHLLVAKIRCARMVSPRNKRVDMHIDNGFVGMVQRDSFDEWLRVRAASHGVQRRRASFEKITRDEDGTARVHFKHVHNDGLGAADSIRALMVIAADGARSEVARQTIEGAEKTKYVFAYHEIIRAPAASKDTAPDAVPGYDPARCDVYYQGPISPDFYGWVFPHGDTLSVGTGSADKGFSLRHSVIRLRQAAGLSGLETLRREGAPIPLKPLPRWDNGRDVVATGDAAGVVAPSSGEGIYYAMDCARMVAQAVHQTLSTGQTACLKQARKNFLRQHGRVFWVLGLMQYFWYQNDKRRERFVKMCEDPDVQRLTFESYMNKQLVRKDPMAHVRIFFKDVAHLFGVVHT</sequence>
<feature type="domain" description="FAD/NAD(P)-binding" evidence="11">
    <location>
        <begin position="6"/>
        <end position="174"/>
    </location>
</feature>
<comment type="caution">
    <text evidence="12">The sequence shown here is derived from an EMBL/GenBank/DDBJ whole genome shotgun (WGS) entry which is preliminary data.</text>
</comment>
<evidence type="ECO:0000256" key="2">
    <source>
        <dbReference type="ARBA" id="ARBA00012380"/>
    </source>
</evidence>
<evidence type="ECO:0000256" key="1">
    <source>
        <dbReference type="ARBA" id="ARBA00006632"/>
    </source>
</evidence>
<evidence type="ECO:0000256" key="10">
    <source>
        <dbReference type="ARBA" id="ARBA00067637"/>
    </source>
</evidence>
<dbReference type="GO" id="GO:0015979">
    <property type="term" value="P:photosynthesis"/>
    <property type="evidence" value="ECO:0007669"/>
    <property type="project" value="UniProtKB-KW"/>
</dbReference>
<dbReference type="PANTHER" id="PTHR42685:SF4">
    <property type="entry name" value="GERANYLGERANYL DIPHOSPHATE REDUCTASE, CHLOROPLASTIC"/>
    <property type="match status" value="1"/>
</dbReference>
<dbReference type="FunFam" id="3.50.50.60:FF:000083">
    <property type="entry name" value="Geranylgeranyl diphosphate reductase"/>
    <property type="match status" value="1"/>
</dbReference>
<keyword evidence="4" id="KW-0521">NADP</keyword>
<dbReference type="Proteomes" id="UP000260665">
    <property type="component" value="Unassembled WGS sequence"/>
</dbReference>
<dbReference type="SUPFAM" id="SSF51905">
    <property type="entry name" value="FAD/NAD(P)-binding domain"/>
    <property type="match status" value="1"/>
</dbReference>
<evidence type="ECO:0000256" key="6">
    <source>
        <dbReference type="ARBA" id="ARBA00023171"/>
    </source>
</evidence>
<keyword evidence="5" id="KW-0560">Oxidoreductase</keyword>
<evidence type="ECO:0000256" key="5">
    <source>
        <dbReference type="ARBA" id="ARBA00023002"/>
    </source>
</evidence>
<evidence type="ECO:0000256" key="8">
    <source>
        <dbReference type="ARBA" id="ARBA00033069"/>
    </source>
</evidence>
<dbReference type="EC" id="1.3.1.83" evidence="2"/>
<dbReference type="NCBIfam" id="TIGR02032">
    <property type="entry name" value="GG-red-SF"/>
    <property type="match status" value="1"/>
</dbReference>
<evidence type="ECO:0000256" key="3">
    <source>
        <dbReference type="ARBA" id="ARBA00022531"/>
    </source>
</evidence>
<dbReference type="PANTHER" id="PTHR42685">
    <property type="entry name" value="GERANYLGERANYL DIPHOSPHATE REDUCTASE"/>
    <property type="match status" value="1"/>
</dbReference>
<dbReference type="GO" id="GO:0102067">
    <property type="term" value="F:geranylgeranyl diphosphate reductase activity"/>
    <property type="evidence" value="ECO:0007669"/>
    <property type="project" value="UniProtKB-EC"/>
</dbReference>
<reference evidence="12 13" key="1">
    <citation type="submission" date="2018-05" db="EMBL/GenBank/DDBJ databases">
        <title>Rhodoferax soyangensis sp.nov., isolated from an oligotrophic freshwater lake.</title>
        <authorList>
            <person name="Park M."/>
        </authorList>
    </citation>
    <scope>NUCLEOTIDE SEQUENCE [LARGE SCALE GENOMIC DNA]</scope>
    <source>
        <strain evidence="12 13">IMCC26218</strain>
    </source>
</reference>
<protein>
    <recommendedName>
        <fullName evidence="10">Geranylgeranyl diphosphate reductase</fullName>
        <ecNumber evidence="2">1.3.1.83</ecNumber>
    </recommendedName>
    <alternativeName>
        <fullName evidence="8">Geranylgeranyl reductase</fullName>
    </alternativeName>
</protein>
<evidence type="ECO:0000256" key="7">
    <source>
        <dbReference type="ARBA" id="ARBA00023444"/>
    </source>
</evidence>
<dbReference type="InterPro" id="IPR050407">
    <property type="entry name" value="Geranylgeranyl_reductase"/>
</dbReference>
<comment type="similarity">
    <text evidence="1">Belongs to the geranylgeranyl reductase family. ChlP subfamily.</text>
</comment>
<keyword evidence="13" id="KW-1185">Reference proteome</keyword>
<evidence type="ECO:0000259" key="11">
    <source>
        <dbReference type="Pfam" id="PF07992"/>
    </source>
</evidence>
<dbReference type="InterPro" id="IPR036188">
    <property type="entry name" value="FAD/NAD-bd_sf"/>
</dbReference>
<evidence type="ECO:0000256" key="4">
    <source>
        <dbReference type="ARBA" id="ARBA00022857"/>
    </source>
</evidence>
<evidence type="ECO:0000313" key="13">
    <source>
        <dbReference type="Proteomes" id="UP000260665"/>
    </source>
</evidence>
<keyword evidence="3" id="KW-0602">Photosynthesis</keyword>
<dbReference type="PRINTS" id="PR00420">
    <property type="entry name" value="RNGMNOXGNASE"/>
</dbReference>
<comment type="pathway">
    <text evidence="7">Porphyrin-containing compound metabolism.</text>
</comment>
<dbReference type="InterPro" id="IPR023753">
    <property type="entry name" value="FAD/NAD-binding_dom"/>
</dbReference>
<dbReference type="Pfam" id="PF05834">
    <property type="entry name" value="Lycopene_cycl"/>
    <property type="match status" value="1"/>
</dbReference>
<dbReference type="EMBL" id="QFZK01000005">
    <property type="protein sequence ID" value="RFO97058.1"/>
    <property type="molecule type" value="Genomic_DNA"/>
</dbReference>
<dbReference type="InterPro" id="IPR011777">
    <property type="entry name" value="Geranylgeranyl_Rdtase_fam"/>
</dbReference>
<dbReference type="Gene3D" id="3.50.50.60">
    <property type="entry name" value="FAD/NAD(P)-binding domain"/>
    <property type="match status" value="1"/>
</dbReference>
<dbReference type="OrthoDB" id="103324at2"/>
<keyword evidence="6" id="KW-0149">Chlorophyll biosynthesis</keyword>
<proteinExistence type="inferred from homology"/>
<dbReference type="GO" id="GO:0045550">
    <property type="term" value="F:geranylgeranyl reductase activity"/>
    <property type="evidence" value="ECO:0007669"/>
    <property type="project" value="InterPro"/>
</dbReference>
<dbReference type="RefSeq" id="WP_117177161.1">
    <property type="nucleotide sequence ID" value="NZ_QFZK01000005.1"/>
</dbReference>
<dbReference type="NCBIfam" id="TIGR02023">
    <property type="entry name" value="BchP-ChlP"/>
    <property type="match status" value="1"/>
</dbReference>
<dbReference type="Pfam" id="PF07992">
    <property type="entry name" value="Pyr_redox_2"/>
    <property type="match status" value="1"/>
</dbReference>
<comment type="catalytic activity">
    <reaction evidence="9">
        <text>phytyl diphosphate + 3 NADP(+) = geranylgeranyl diphosphate + 3 NADPH + 3 H(+)</text>
        <dbReference type="Rhea" id="RHEA:26229"/>
        <dbReference type="ChEBI" id="CHEBI:15378"/>
        <dbReference type="ChEBI" id="CHEBI:57533"/>
        <dbReference type="ChEBI" id="CHEBI:57783"/>
        <dbReference type="ChEBI" id="CHEBI:58349"/>
        <dbReference type="ChEBI" id="CHEBI:75434"/>
        <dbReference type="EC" id="1.3.1.83"/>
    </reaction>
</comment>
<dbReference type="AlphaFoldDB" id="A0A3E1RCG2"/>
<gene>
    <name evidence="12" type="ORF">DIC66_11280</name>
</gene>
<dbReference type="InterPro" id="IPR010253">
    <property type="entry name" value="BchP_ChlP_pln/prok"/>
</dbReference>
<name>A0A3E1RCG2_9BURK</name>
<dbReference type="GO" id="GO:0015995">
    <property type="term" value="P:chlorophyll biosynthetic process"/>
    <property type="evidence" value="ECO:0007669"/>
    <property type="project" value="UniProtKB-KW"/>
</dbReference>
<organism evidence="12 13">
    <name type="scientific">Rhodoferax lacus</name>
    <dbReference type="NCBI Taxonomy" id="2184758"/>
    <lineage>
        <taxon>Bacteria</taxon>
        <taxon>Pseudomonadati</taxon>
        <taxon>Pseudomonadota</taxon>
        <taxon>Betaproteobacteria</taxon>
        <taxon>Burkholderiales</taxon>
        <taxon>Comamonadaceae</taxon>
        <taxon>Rhodoferax</taxon>
    </lineage>
</organism>